<dbReference type="RefSeq" id="WP_034023649.1">
    <property type="nucleotide sequence ID" value="NZ_JAOCDG010000003.1"/>
</dbReference>
<comment type="caution">
    <text evidence="1">The sequence shown here is derived from an EMBL/GenBank/DDBJ whole genome shotgun (WGS) entry which is preliminary data.</text>
</comment>
<evidence type="ECO:0000313" key="2">
    <source>
        <dbReference type="Proteomes" id="UP001161139"/>
    </source>
</evidence>
<organism evidence="1 2">
    <name type="scientific">Stutzerimonas stutzeri</name>
    <name type="common">Pseudomonas stutzeri</name>
    <dbReference type="NCBI Taxonomy" id="316"/>
    <lineage>
        <taxon>Bacteria</taxon>
        <taxon>Pseudomonadati</taxon>
        <taxon>Pseudomonadota</taxon>
        <taxon>Gammaproteobacteria</taxon>
        <taxon>Pseudomonadales</taxon>
        <taxon>Pseudomonadaceae</taxon>
        <taxon>Stutzerimonas</taxon>
    </lineage>
</organism>
<dbReference type="Proteomes" id="UP001161139">
    <property type="component" value="Unassembled WGS sequence"/>
</dbReference>
<protein>
    <submittedName>
        <fullName evidence="1">Uncharacterized protein</fullName>
    </submittedName>
</protein>
<dbReference type="EMBL" id="JAOCDG010000003">
    <property type="protein sequence ID" value="MDH0687028.1"/>
    <property type="molecule type" value="Genomic_DNA"/>
</dbReference>
<evidence type="ECO:0000313" key="1">
    <source>
        <dbReference type="EMBL" id="MDH0687028.1"/>
    </source>
</evidence>
<name>A0ABD4XWG6_STUST</name>
<proteinExistence type="predicted"/>
<gene>
    <name evidence="1" type="ORF">N5D09_02865</name>
</gene>
<accession>A0ABD4XWG6</accession>
<reference evidence="1" key="1">
    <citation type="submission" date="2022-09" db="EMBL/GenBank/DDBJ databases">
        <title>Intensive care unit water sources are persistently colonized with multi-drug resistant bacteria and are the site of extensive horizontal gene transfer of antibiotic resistance genes.</title>
        <authorList>
            <person name="Diorio-Toth L."/>
        </authorList>
    </citation>
    <scope>NUCLEOTIDE SEQUENCE</scope>
    <source>
        <strain evidence="1">GD03864</strain>
    </source>
</reference>
<sequence>MRSPEQSRRREVRVTFEGGKTLETAINGTEEEIVRYYKDNSFNVGVADNDDMQAVTSVEFIDAQPGMS</sequence>
<dbReference type="AlphaFoldDB" id="A0ABD4XWG6"/>